<dbReference type="InterPro" id="IPR002938">
    <property type="entry name" value="FAD-bd"/>
</dbReference>
<evidence type="ECO:0000313" key="6">
    <source>
        <dbReference type="EMBL" id="GBG76725.1"/>
    </source>
</evidence>
<organism evidence="6 7">
    <name type="scientific">Chara braunii</name>
    <name type="common">Braun's stonewort</name>
    <dbReference type="NCBI Taxonomy" id="69332"/>
    <lineage>
        <taxon>Eukaryota</taxon>
        <taxon>Viridiplantae</taxon>
        <taxon>Streptophyta</taxon>
        <taxon>Charophyceae</taxon>
        <taxon>Charales</taxon>
        <taxon>Characeae</taxon>
        <taxon>Chara</taxon>
    </lineage>
</organism>
<dbReference type="AlphaFoldDB" id="A0A388L342"/>
<dbReference type="GO" id="GO:0004497">
    <property type="term" value="F:monooxygenase activity"/>
    <property type="evidence" value="ECO:0007669"/>
    <property type="project" value="UniProtKB-KW"/>
</dbReference>
<dbReference type="OrthoDB" id="655030at2759"/>
<feature type="region of interest" description="Disordered" evidence="4">
    <location>
        <begin position="167"/>
        <end position="254"/>
    </location>
</feature>
<reference evidence="6 7" key="1">
    <citation type="journal article" date="2018" name="Cell">
        <title>The Chara Genome: Secondary Complexity and Implications for Plant Terrestrialization.</title>
        <authorList>
            <person name="Nishiyama T."/>
            <person name="Sakayama H."/>
            <person name="Vries J.D."/>
            <person name="Buschmann H."/>
            <person name="Saint-Marcoux D."/>
            <person name="Ullrich K.K."/>
            <person name="Haas F.B."/>
            <person name="Vanderstraeten L."/>
            <person name="Becker D."/>
            <person name="Lang D."/>
            <person name="Vosolsobe S."/>
            <person name="Rombauts S."/>
            <person name="Wilhelmsson P.K.I."/>
            <person name="Janitza P."/>
            <person name="Kern R."/>
            <person name="Heyl A."/>
            <person name="Rumpler F."/>
            <person name="Villalobos L.I.A.C."/>
            <person name="Clay J.M."/>
            <person name="Skokan R."/>
            <person name="Toyoda A."/>
            <person name="Suzuki Y."/>
            <person name="Kagoshima H."/>
            <person name="Schijlen E."/>
            <person name="Tajeshwar N."/>
            <person name="Catarino B."/>
            <person name="Hetherington A.J."/>
            <person name="Saltykova A."/>
            <person name="Bonnot C."/>
            <person name="Breuninger H."/>
            <person name="Symeonidi A."/>
            <person name="Radhakrishnan G.V."/>
            <person name="Van Nieuwerburgh F."/>
            <person name="Deforce D."/>
            <person name="Chang C."/>
            <person name="Karol K.G."/>
            <person name="Hedrich R."/>
            <person name="Ulvskov P."/>
            <person name="Glockner G."/>
            <person name="Delwiche C.F."/>
            <person name="Petrasek J."/>
            <person name="Van de Peer Y."/>
            <person name="Friml J."/>
            <person name="Beilby M."/>
            <person name="Dolan L."/>
            <person name="Kohara Y."/>
            <person name="Sugano S."/>
            <person name="Fujiyama A."/>
            <person name="Delaux P.-M."/>
            <person name="Quint M."/>
            <person name="TheiBen G."/>
            <person name="Hagemann M."/>
            <person name="Harholt J."/>
            <person name="Dunand C."/>
            <person name="Zachgo S."/>
            <person name="Langdale J."/>
            <person name="Maumus F."/>
            <person name="Straeten D.V.D."/>
            <person name="Gould S.B."/>
            <person name="Rensing S.A."/>
        </authorList>
    </citation>
    <scope>NUCLEOTIDE SEQUENCE [LARGE SCALE GENOMIC DNA]</scope>
    <source>
        <strain evidence="6 7">S276</strain>
    </source>
</reference>
<protein>
    <recommendedName>
        <fullName evidence="5">FAD-binding domain-containing protein</fullName>
    </recommendedName>
</protein>
<dbReference type="PANTHER" id="PTHR45934:SF9">
    <property type="entry name" value="FAD_NAD(P)-BINDING OXIDOREDUCTASE FAMILY PROTEIN"/>
    <property type="match status" value="1"/>
</dbReference>
<dbReference type="InterPro" id="IPR044560">
    <property type="entry name" value="MOase"/>
</dbReference>
<keyword evidence="1" id="KW-0560">Oxidoreductase</keyword>
<evidence type="ECO:0000256" key="1">
    <source>
        <dbReference type="ARBA" id="ARBA00023002"/>
    </source>
</evidence>
<evidence type="ECO:0000256" key="2">
    <source>
        <dbReference type="ARBA" id="ARBA00023033"/>
    </source>
</evidence>
<feature type="compositionally biased region" description="Low complexity" evidence="4">
    <location>
        <begin position="208"/>
        <end position="220"/>
    </location>
</feature>
<evidence type="ECO:0000256" key="4">
    <source>
        <dbReference type="SAM" id="MobiDB-lite"/>
    </source>
</evidence>
<name>A0A388L342_CHABU</name>
<dbReference type="Gene3D" id="3.50.50.60">
    <property type="entry name" value="FAD/NAD(P)-binding domain"/>
    <property type="match status" value="1"/>
</dbReference>
<feature type="domain" description="FAD-binding" evidence="5">
    <location>
        <begin position="265"/>
        <end position="638"/>
    </location>
</feature>
<dbReference type="Pfam" id="PF01494">
    <property type="entry name" value="FAD_binding_3"/>
    <property type="match status" value="1"/>
</dbReference>
<comment type="similarity">
    <text evidence="3">Belongs to the 3-hydroxybenzoate 6-hydroxylase family.</text>
</comment>
<dbReference type="Gramene" id="GBG76725">
    <property type="protein sequence ID" value="GBG76725"/>
    <property type="gene ID" value="CBR_g22943"/>
</dbReference>
<dbReference type="PRINTS" id="PR00420">
    <property type="entry name" value="RNGMNOXGNASE"/>
</dbReference>
<dbReference type="Proteomes" id="UP000265515">
    <property type="component" value="Unassembled WGS sequence"/>
</dbReference>
<sequence length="747" mass="79875">MSSVSTIMMSVSTHQQLLIHDSSVFFLHEGIFRHGIARSRSLSRRVPGKNQSWDSIRNRDSHCQSVLACSPGSGHGKMSLRSRSSPLRSAQRWCFCSTAVRLHERTGICALPRPAAVNHNTRNVVMLDQVVVPHHRSSGTTMIIGDQLGAAACSLSRPDHLADVSAAGRVPDGHRRHRQKTIRPGSFVSRSRPRPFSRGPADRPSITSAAAAGASAAAADGIGGDRSGPADDDDDVNSLKSTRGRSALTPGPSADAAAAPAAAAADVVIVGGGIAGLATALALHKVGISAKVLEKAPGLRGEGASIGIWSNAWRALEVLGVADELRPHSFQIDKVMTWTLSQSTRRLISSMDLRGGGGNKAPPSSSSSFLELRGVMRNRLLGALSRSLPPDTIQFNAGVSSIRQVIPSAAAAAAAAAVAADHWDPDSATNRDRDLRQTPTLEVRSEDGATWTPKVLIGCDGIGSKVASWLGLPKPVYSGQMAYRGVAEFPSGIPTWAGRTPSAEDPCWCFQQTVGIGMRVGMYPINDKLVYWFVTYNNRDQNDAPPAEPSARKAALLALLSGWEESGIVDTVENTKAEFVTHSVLSGRYYPPPLPGVRWGRGCVTLAGDSAHPMTPNLGQGGCMALEDAVVLARQLAASGAFPSTTTSRLKTTTGTATGRSTQSRTEEFNLIASAIERYERERIVRTTLITYRSWAVGELMQSTFAPLRFFRDEILLPYVVSPKTLKRTTEYDCGTLIRPSQDSRRA</sequence>
<dbReference type="STRING" id="69332.A0A388L342"/>
<keyword evidence="2" id="KW-0503">Monooxygenase</keyword>
<feature type="compositionally biased region" description="Low complexity" evidence="4">
    <location>
        <begin position="183"/>
        <end position="199"/>
    </location>
</feature>
<dbReference type="EMBL" id="BFEA01000252">
    <property type="protein sequence ID" value="GBG76725.1"/>
    <property type="molecule type" value="Genomic_DNA"/>
</dbReference>
<keyword evidence="7" id="KW-1185">Reference proteome</keyword>
<dbReference type="SUPFAM" id="SSF51905">
    <property type="entry name" value="FAD/NAD(P)-binding domain"/>
    <property type="match status" value="1"/>
</dbReference>
<gene>
    <name evidence="6" type="ORF">CBR_g22943</name>
</gene>
<accession>A0A388L342</accession>
<dbReference type="InterPro" id="IPR036188">
    <property type="entry name" value="FAD/NAD-bd_sf"/>
</dbReference>
<comment type="caution">
    <text evidence="6">The sequence shown here is derived from an EMBL/GenBank/DDBJ whole genome shotgun (WGS) entry which is preliminary data.</text>
</comment>
<dbReference type="GO" id="GO:0071949">
    <property type="term" value="F:FAD binding"/>
    <property type="evidence" value="ECO:0007669"/>
    <property type="project" value="InterPro"/>
</dbReference>
<evidence type="ECO:0000259" key="5">
    <source>
        <dbReference type="Pfam" id="PF01494"/>
    </source>
</evidence>
<evidence type="ECO:0000313" key="7">
    <source>
        <dbReference type="Proteomes" id="UP000265515"/>
    </source>
</evidence>
<proteinExistence type="inferred from homology"/>
<dbReference type="PANTHER" id="PTHR45934">
    <property type="entry name" value="FAD/NAD(P)-BINDING OXIDOREDUCTASE FAMILY PROTEIN"/>
    <property type="match status" value="1"/>
</dbReference>
<evidence type="ECO:0000256" key="3">
    <source>
        <dbReference type="ARBA" id="ARBA00024018"/>
    </source>
</evidence>